<evidence type="ECO:0000256" key="1">
    <source>
        <dbReference type="ARBA" id="ARBA00022737"/>
    </source>
</evidence>
<reference evidence="4 5" key="1">
    <citation type="submission" date="2016-10" db="EMBL/GenBank/DDBJ databases">
        <authorList>
            <person name="de Groot N.N."/>
        </authorList>
    </citation>
    <scope>NUCLEOTIDE SEQUENCE [LARGE SCALE GENOMIC DNA]</scope>
    <source>
        <strain evidence="4 5">DSM 21668</strain>
    </source>
</reference>
<feature type="chain" id="PRO_5011478533" evidence="3">
    <location>
        <begin position="24"/>
        <end position="606"/>
    </location>
</feature>
<evidence type="ECO:0000256" key="2">
    <source>
        <dbReference type="ARBA" id="ARBA00022803"/>
    </source>
</evidence>
<dbReference type="PANTHER" id="PTHR45586:SF1">
    <property type="entry name" value="LIPOPOLYSACCHARIDE ASSEMBLY PROTEIN B"/>
    <property type="match status" value="1"/>
</dbReference>
<dbReference type="Pfam" id="PF13174">
    <property type="entry name" value="TPR_6"/>
    <property type="match status" value="1"/>
</dbReference>
<dbReference type="STRING" id="563176.SAMN04488090_1501"/>
<name>A0A1G9M9H4_9BACT</name>
<keyword evidence="2" id="KW-0802">TPR repeat</keyword>
<gene>
    <name evidence="4" type="ORF">SAMN04488090_1501</name>
</gene>
<keyword evidence="5" id="KW-1185">Reference proteome</keyword>
<accession>A0A1G9M9H4</accession>
<dbReference type="EMBL" id="FNGS01000003">
    <property type="protein sequence ID" value="SDL70763.1"/>
    <property type="molecule type" value="Genomic_DNA"/>
</dbReference>
<organism evidence="4 5">
    <name type="scientific">Siphonobacter aquaeclarae</name>
    <dbReference type="NCBI Taxonomy" id="563176"/>
    <lineage>
        <taxon>Bacteria</taxon>
        <taxon>Pseudomonadati</taxon>
        <taxon>Bacteroidota</taxon>
        <taxon>Cytophagia</taxon>
        <taxon>Cytophagales</taxon>
        <taxon>Cytophagaceae</taxon>
        <taxon>Siphonobacter</taxon>
    </lineage>
</organism>
<proteinExistence type="predicted"/>
<dbReference type="Gene3D" id="1.25.40.10">
    <property type="entry name" value="Tetratricopeptide repeat domain"/>
    <property type="match status" value="3"/>
</dbReference>
<dbReference type="Proteomes" id="UP000198901">
    <property type="component" value="Unassembled WGS sequence"/>
</dbReference>
<keyword evidence="3" id="KW-0732">Signal</keyword>
<dbReference type="InterPro" id="IPR019734">
    <property type="entry name" value="TPR_rpt"/>
</dbReference>
<dbReference type="InterPro" id="IPR051012">
    <property type="entry name" value="CellSynth/LPSAsmb/PSIAsmb"/>
</dbReference>
<dbReference type="AlphaFoldDB" id="A0A1G9M9H4"/>
<evidence type="ECO:0000313" key="5">
    <source>
        <dbReference type="Proteomes" id="UP000198901"/>
    </source>
</evidence>
<dbReference type="SUPFAM" id="SSF48452">
    <property type="entry name" value="TPR-like"/>
    <property type="match status" value="3"/>
</dbReference>
<dbReference type="RefSeq" id="WP_093199890.1">
    <property type="nucleotide sequence ID" value="NZ_FNGS01000003.1"/>
</dbReference>
<protein>
    <submittedName>
        <fullName evidence="4">Tetratricopeptide repeat-containing protein</fullName>
    </submittedName>
</protein>
<dbReference type="OrthoDB" id="9763354at2"/>
<keyword evidence="1" id="KW-0677">Repeat</keyword>
<dbReference type="InterPro" id="IPR011990">
    <property type="entry name" value="TPR-like_helical_dom_sf"/>
</dbReference>
<dbReference type="PANTHER" id="PTHR45586">
    <property type="entry name" value="TPR REPEAT-CONTAINING PROTEIN PA4667"/>
    <property type="match status" value="1"/>
</dbReference>
<sequence>MIVRSVWLWVIVCLLALPVAAQKADSTEVRLGLEYVRTGEFEKARAVLQKLARGKEWTPVVYKPYLQTLIRLKEFSEADKYLRRLVKAEPDVLAYQVDYARLLETQGKVKEADKAYEEVIARAQKKEEWTYELGKAFSDADQPDQALRLFQAARSAQGEPARYALPMARLYRLLNQPEPMFEEYLLYGSQQGNLEAAQGFLQDELKDEKSLVAFERLMYKKVQDKPNEAYYSRMLIWFLMQQKEFSRAFVQARALDKRLRLEGQEVTDIGFMAMQNKDFEAAGKIFEYLVKEYPKSPNYPIYRRLLINAKEEVVKTTYPVNTADIRLLIREYQRMFAEVGQTPKTLEALRNTAHLYAFYLNEKDTAEAILQGAIRAGQLDREFSDRCKLDLGDIYVLKNEPWEATLLYSQVEKSAKDSPLGYDAKLRNAKLSYYKGDFELAAETLDILKKATSREISNDAIELSLLIQDNTGMDTTETAMKAYASVELLLFQHRTDEALDQLNTLYQTYKNHPLADELLWLRANTLLKENRAQEAVNDLDKILASYAHDILGDDALFLSAKIRQEKLNDKDGALRQFQELLQKYPGSIYTAEARKRFRILRGDAIN</sequence>
<feature type="signal peptide" evidence="3">
    <location>
        <begin position="1"/>
        <end position="23"/>
    </location>
</feature>
<dbReference type="Pfam" id="PF13432">
    <property type="entry name" value="TPR_16"/>
    <property type="match status" value="2"/>
</dbReference>
<evidence type="ECO:0000256" key="3">
    <source>
        <dbReference type="SAM" id="SignalP"/>
    </source>
</evidence>
<evidence type="ECO:0000313" key="4">
    <source>
        <dbReference type="EMBL" id="SDL70763.1"/>
    </source>
</evidence>